<dbReference type="Gene3D" id="3.40.30.10">
    <property type="entry name" value="Glutaredoxin"/>
    <property type="match status" value="1"/>
</dbReference>
<accession>A0AAD5WWB0</accession>
<reference evidence="2" key="1">
    <citation type="submission" date="2020-05" db="EMBL/GenBank/DDBJ databases">
        <title>Phylogenomic resolution of chytrid fungi.</title>
        <authorList>
            <person name="Stajich J.E."/>
            <person name="Amses K."/>
            <person name="Simmons R."/>
            <person name="Seto K."/>
            <person name="Myers J."/>
            <person name="Bonds A."/>
            <person name="Quandt C.A."/>
            <person name="Barry K."/>
            <person name="Liu P."/>
            <person name="Grigoriev I."/>
            <person name="Longcore J.E."/>
            <person name="James T.Y."/>
        </authorList>
    </citation>
    <scope>NUCLEOTIDE SEQUENCE</scope>
    <source>
        <strain evidence="2">JEL0318</strain>
    </source>
</reference>
<dbReference type="Pfam" id="PF13409">
    <property type="entry name" value="GST_N_2"/>
    <property type="match status" value="1"/>
</dbReference>
<evidence type="ECO:0000313" key="2">
    <source>
        <dbReference type="EMBL" id="KAJ3024724.1"/>
    </source>
</evidence>
<name>A0AAD5WWB0_9FUNG</name>
<proteinExistence type="predicted"/>
<dbReference type="AlphaFoldDB" id="A0AAD5WWB0"/>
<organism evidence="2 3">
    <name type="scientific">Rhizophlyctis rosea</name>
    <dbReference type="NCBI Taxonomy" id="64517"/>
    <lineage>
        <taxon>Eukaryota</taxon>
        <taxon>Fungi</taxon>
        <taxon>Fungi incertae sedis</taxon>
        <taxon>Chytridiomycota</taxon>
        <taxon>Chytridiomycota incertae sedis</taxon>
        <taxon>Chytridiomycetes</taxon>
        <taxon>Rhizophlyctidales</taxon>
        <taxon>Rhizophlyctidaceae</taxon>
        <taxon>Rhizophlyctis</taxon>
    </lineage>
</organism>
<dbReference type="InterPro" id="IPR004045">
    <property type="entry name" value="Glutathione_S-Trfase_N"/>
</dbReference>
<dbReference type="PROSITE" id="PS50404">
    <property type="entry name" value="GST_NTER"/>
    <property type="match status" value="1"/>
</dbReference>
<keyword evidence="3" id="KW-1185">Reference proteome</keyword>
<comment type="caution">
    <text evidence="2">The sequence shown here is derived from an EMBL/GenBank/DDBJ whole genome shotgun (WGS) entry which is preliminary data.</text>
</comment>
<feature type="domain" description="GST N-terminal" evidence="1">
    <location>
        <begin position="1"/>
        <end position="79"/>
    </location>
</feature>
<evidence type="ECO:0000259" key="1">
    <source>
        <dbReference type="PROSITE" id="PS50404"/>
    </source>
</evidence>
<feature type="non-terminal residue" evidence="2">
    <location>
        <position position="162"/>
    </location>
</feature>
<gene>
    <name evidence="2" type="ORF">HK097_006862</name>
</gene>
<evidence type="ECO:0000313" key="3">
    <source>
        <dbReference type="Proteomes" id="UP001212841"/>
    </source>
</evidence>
<dbReference type="EMBL" id="JADGJD010003236">
    <property type="protein sequence ID" value="KAJ3024724.1"/>
    <property type="molecule type" value="Genomic_DNA"/>
</dbReference>
<protein>
    <recommendedName>
        <fullName evidence="1">GST N-terminal domain-containing protein</fullName>
    </recommendedName>
</protein>
<dbReference type="Proteomes" id="UP001212841">
    <property type="component" value="Unassembled WGS sequence"/>
</dbReference>
<dbReference type="SUPFAM" id="SSF52833">
    <property type="entry name" value="Thioredoxin-like"/>
    <property type="match status" value="1"/>
</dbReference>
<sequence length="162" mass="18059">MKLIRNNTSPFVRKVLITAHELNLLPQITQQIEAVPPFTGVTPHNPLSKVPTLLLNNDTPLYDSKVICEYLNELAGGRLIPDVKSGKRWEVLRRQALADGLAEAAVMTFVETRVRPPHLRWDATIASQWRKVTLALDRFEEEAREGGLAGPESMTVGEIALV</sequence>
<dbReference type="InterPro" id="IPR036249">
    <property type="entry name" value="Thioredoxin-like_sf"/>
</dbReference>
<dbReference type="Gene3D" id="1.20.1050.10">
    <property type="match status" value="1"/>
</dbReference>